<dbReference type="GO" id="GO:0005524">
    <property type="term" value="F:ATP binding"/>
    <property type="evidence" value="ECO:0007669"/>
    <property type="project" value="UniProtKB-KW"/>
</dbReference>
<evidence type="ECO:0000256" key="1">
    <source>
        <dbReference type="ARBA" id="ARBA00012121"/>
    </source>
</evidence>
<dbReference type="InterPro" id="IPR059117">
    <property type="entry name" value="APS_kinase_dom"/>
</dbReference>
<keyword evidence="2 6" id="KW-0808">Transferase</keyword>
<sequence>MGLCEDSASNLHWHTGAVTAEERTRFLGHGGCTVWLSGLSGSGKSTLACALEQTLLQRGCQAYRLDGDNIRLGLNRDLGFSAADRTENIRRIGEVSKLFADSGCICLTAFISPYRKDRDAVRALHEAAQLRFYEVYVACPLAVAEQRDPKGLYKKARAGQIKCFTGIDDPYEEPEHPELRLDTDSRCVEACVQQVLQMLQRDGVVPPRCSRATANGSVDGTAAVAADETPIAVVLN</sequence>
<dbReference type="InterPro" id="IPR027417">
    <property type="entry name" value="P-loop_NTPase"/>
</dbReference>
<dbReference type="InterPro" id="IPR002891">
    <property type="entry name" value="APS"/>
</dbReference>
<evidence type="ECO:0000256" key="2">
    <source>
        <dbReference type="ARBA" id="ARBA00022679"/>
    </source>
</evidence>
<evidence type="ECO:0000313" key="8">
    <source>
        <dbReference type="EMBL" id="KAK4537260.1"/>
    </source>
</evidence>
<dbReference type="SUPFAM" id="SSF52540">
    <property type="entry name" value="P-loop containing nucleoside triphosphate hydrolases"/>
    <property type="match status" value="1"/>
</dbReference>
<evidence type="ECO:0000256" key="3">
    <source>
        <dbReference type="ARBA" id="ARBA00022741"/>
    </source>
</evidence>
<gene>
    <name evidence="8" type="ORF">CDCA_CDCA11G3285</name>
</gene>
<dbReference type="EMBL" id="JANCYW010000011">
    <property type="protein sequence ID" value="KAK4537260.1"/>
    <property type="molecule type" value="Genomic_DNA"/>
</dbReference>
<comment type="function">
    <text evidence="6">Catalyzes the synthesis of activated sulfate.</text>
</comment>
<dbReference type="GO" id="GO:0000103">
    <property type="term" value="P:sulfate assimilation"/>
    <property type="evidence" value="ECO:0007669"/>
    <property type="project" value="InterPro"/>
</dbReference>
<keyword evidence="9" id="KW-1185">Reference proteome</keyword>
<evidence type="ECO:0000256" key="6">
    <source>
        <dbReference type="RuleBase" id="RU004347"/>
    </source>
</evidence>
<keyword evidence="3 6" id="KW-0547">Nucleotide-binding</keyword>
<reference evidence="8 9" key="1">
    <citation type="submission" date="2022-07" db="EMBL/GenBank/DDBJ databases">
        <title>Genome-wide signatures of adaptation to extreme environments.</title>
        <authorList>
            <person name="Cho C.H."/>
            <person name="Yoon H.S."/>
        </authorList>
    </citation>
    <scope>NUCLEOTIDE SEQUENCE [LARGE SCALE GENOMIC DNA]</scope>
    <source>
        <strain evidence="8 9">DBV 063 E5</strain>
    </source>
</reference>
<protein>
    <recommendedName>
        <fullName evidence="1 6">Adenylyl-sulfate kinase</fullName>
        <ecNumber evidence="1 6">2.7.1.25</ecNumber>
    </recommendedName>
</protein>
<proteinExistence type="inferred from homology"/>
<evidence type="ECO:0000256" key="5">
    <source>
        <dbReference type="ARBA" id="ARBA00022840"/>
    </source>
</evidence>
<name>A0AAV9IY51_CYACA</name>
<dbReference type="CDD" id="cd02027">
    <property type="entry name" value="APSK"/>
    <property type="match status" value="1"/>
</dbReference>
<dbReference type="Gene3D" id="3.40.50.300">
    <property type="entry name" value="P-loop containing nucleotide triphosphate hydrolases"/>
    <property type="match status" value="1"/>
</dbReference>
<dbReference type="HAMAP" id="MF_00065">
    <property type="entry name" value="Adenylyl_sulf_kinase"/>
    <property type="match status" value="1"/>
</dbReference>
<evidence type="ECO:0000313" key="9">
    <source>
        <dbReference type="Proteomes" id="UP001301350"/>
    </source>
</evidence>
<dbReference type="NCBIfam" id="TIGR00455">
    <property type="entry name" value="apsK"/>
    <property type="match status" value="1"/>
</dbReference>
<organism evidence="8 9">
    <name type="scientific">Cyanidium caldarium</name>
    <name type="common">Red alga</name>
    <dbReference type="NCBI Taxonomy" id="2771"/>
    <lineage>
        <taxon>Eukaryota</taxon>
        <taxon>Rhodophyta</taxon>
        <taxon>Bangiophyceae</taxon>
        <taxon>Cyanidiales</taxon>
        <taxon>Cyanidiaceae</taxon>
        <taxon>Cyanidium</taxon>
    </lineage>
</organism>
<evidence type="ECO:0000259" key="7">
    <source>
        <dbReference type="Pfam" id="PF01583"/>
    </source>
</evidence>
<dbReference type="Pfam" id="PF01583">
    <property type="entry name" value="APS_kinase"/>
    <property type="match status" value="1"/>
</dbReference>
<keyword evidence="4 6" id="KW-0418">Kinase</keyword>
<dbReference type="Proteomes" id="UP001301350">
    <property type="component" value="Unassembled WGS sequence"/>
</dbReference>
<comment type="similarity">
    <text evidence="6">Belongs to the APS kinase family.</text>
</comment>
<dbReference type="EC" id="2.7.1.25" evidence="1 6"/>
<dbReference type="AlphaFoldDB" id="A0AAV9IY51"/>
<comment type="pathway">
    <text evidence="6">Sulfur metabolism; hydrogen sulfide biosynthesis; sulfite from sulfate: step 2/3.</text>
</comment>
<dbReference type="PANTHER" id="PTHR11055">
    <property type="entry name" value="BIFUNCTIONAL 3'-PHOSPHOADENOSINE 5'-PHOSPHOSULFATE SYNTHASE"/>
    <property type="match status" value="1"/>
</dbReference>
<comment type="caution">
    <text evidence="8">The sequence shown here is derived from an EMBL/GenBank/DDBJ whole genome shotgun (WGS) entry which is preliminary data.</text>
</comment>
<dbReference type="FunFam" id="3.40.50.300:FF:000212">
    <property type="entry name" value="Adenylyl-sulfate kinase"/>
    <property type="match status" value="1"/>
</dbReference>
<dbReference type="NCBIfam" id="NF003013">
    <property type="entry name" value="PRK03846.1"/>
    <property type="match status" value="1"/>
</dbReference>
<dbReference type="GO" id="GO:0004020">
    <property type="term" value="F:adenylylsulfate kinase activity"/>
    <property type="evidence" value="ECO:0007669"/>
    <property type="project" value="UniProtKB-EC"/>
</dbReference>
<feature type="domain" description="APS kinase" evidence="7">
    <location>
        <begin position="31"/>
        <end position="182"/>
    </location>
</feature>
<evidence type="ECO:0000256" key="4">
    <source>
        <dbReference type="ARBA" id="ARBA00022777"/>
    </source>
</evidence>
<keyword evidence="5 6" id="KW-0067">ATP-binding</keyword>
<dbReference type="PANTHER" id="PTHR11055:SF1">
    <property type="entry name" value="PAPS SYNTHETASE, ISOFORM D"/>
    <property type="match status" value="1"/>
</dbReference>
<accession>A0AAV9IY51</accession>
<comment type="catalytic activity">
    <reaction evidence="6">
        <text>adenosine 5'-phosphosulfate + ATP = 3'-phosphoadenylyl sulfate + ADP + H(+)</text>
        <dbReference type="Rhea" id="RHEA:24152"/>
        <dbReference type="ChEBI" id="CHEBI:15378"/>
        <dbReference type="ChEBI" id="CHEBI:30616"/>
        <dbReference type="ChEBI" id="CHEBI:58243"/>
        <dbReference type="ChEBI" id="CHEBI:58339"/>
        <dbReference type="ChEBI" id="CHEBI:456216"/>
        <dbReference type="EC" id="2.7.1.25"/>
    </reaction>
</comment>